<name>A0AA92C7J5_RHIRH</name>
<evidence type="ECO:0000313" key="2">
    <source>
        <dbReference type="EMBL" id="PVE57175.1"/>
    </source>
</evidence>
<reference evidence="2 3" key="1">
    <citation type="submission" date="2018-04" db="EMBL/GenBank/DDBJ databases">
        <authorList>
            <person name="Hagen T."/>
        </authorList>
    </citation>
    <scope>NUCLEOTIDE SEQUENCE [LARGE SCALE GENOMIC DNA]</scope>
    <source>
        <strain evidence="2 3">TPD7009</strain>
    </source>
</reference>
<dbReference type="Proteomes" id="UP000244335">
    <property type="component" value="Unassembled WGS sequence"/>
</dbReference>
<feature type="compositionally biased region" description="Basic and acidic residues" evidence="1">
    <location>
        <begin position="53"/>
        <end position="69"/>
    </location>
</feature>
<proteinExistence type="predicted"/>
<sequence length="149" mass="16297">MTKTVMATRAGVYGHFREEGEVFEIATENHFSAFWMTEISPEEALARQATARKRAEAQRHGTETSRADNVEIEALRAEIAEKNAEIERLMRNAPVASAEKTAADVVKMASDPGVEFMTFKAAARKLLGEATPSTKAEIIAALEDKVSQG</sequence>
<organism evidence="2 3">
    <name type="scientific">Rhizobium rhizogenes</name>
    <name type="common">Agrobacterium rhizogenes</name>
    <dbReference type="NCBI Taxonomy" id="359"/>
    <lineage>
        <taxon>Bacteria</taxon>
        <taxon>Pseudomonadati</taxon>
        <taxon>Pseudomonadota</taxon>
        <taxon>Alphaproteobacteria</taxon>
        <taxon>Hyphomicrobiales</taxon>
        <taxon>Rhizobiaceae</taxon>
        <taxon>Rhizobium/Agrobacterium group</taxon>
        <taxon>Rhizobium</taxon>
    </lineage>
</organism>
<feature type="region of interest" description="Disordered" evidence="1">
    <location>
        <begin position="46"/>
        <end position="69"/>
    </location>
</feature>
<comment type="caution">
    <text evidence="2">The sequence shown here is derived from an EMBL/GenBank/DDBJ whole genome shotgun (WGS) entry which is preliminary data.</text>
</comment>
<evidence type="ECO:0000313" key="3">
    <source>
        <dbReference type="Proteomes" id="UP000244335"/>
    </source>
</evidence>
<gene>
    <name evidence="2" type="ORF">DC430_05470</name>
</gene>
<dbReference type="RefSeq" id="WP_116491930.1">
    <property type="nucleotide sequence ID" value="NZ_QDFR01000001.1"/>
</dbReference>
<protein>
    <submittedName>
        <fullName evidence="2">Uncharacterized protein</fullName>
    </submittedName>
</protein>
<accession>A0AA92C7J5</accession>
<evidence type="ECO:0000256" key="1">
    <source>
        <dbReference type="SAM" id="MobiDB-lite"/>
    </source>
</evidence>
<dbReference type="AlphaFoldDB" id="A0AA92C7J5"/>
<dbReference type="EMBL" id="QDFR01000001">
    <property type="protein sequence ID" value="PVE57175.1"/>
    <property type="molecule type" value="Genomic_DNA"/>
</dbReference>